<evidence type="ECO:0000313" key="2">
    <source>
        <dbReference type="EMBL" id="KAJ1365685.1"/>
    </source>
</evidence>
<gene>
    <name evidence="2" type="ORF">KIN20_026095</name>
</gene>
<feature type="region of interest" description="Disordered" evidence="1">
    <location>
        <begin position="111"/>
        <end position="139"/>
    </location>
</feature>
<organism evidence="2 3">
    <name type="scientific">Parelaphostrongylus tenuis</name>
    <name type="common">Meningeal worm</name>
    <dbReference type="NCBI Taxonomy" id="148309"/>
    <lineage>
        <taxon>Eukaryota</taxon>
        <taxon>Metazoa</taxon>
        <taxon>Ecdysozoa</taxon>
        <taxon>Nematoda</taxon>
        <taxon>Chromadorea</taxon>
        <taxon>Rhabditida</taxon>
        <taxon>Rhabditina</taxon>
        <taxon>Rhabditomorpha</taxon>
        <taxon>Strongyloidea</taxon>
        <taxon>Metastrongylidae</taxon>
        <taxon>Parelaphostrongylus</taxon>
    </lineage>
</organism>
<feature type="region of interest" description="Disordered" evidence="1">
    <location>
        <begin position="22"/>
        <end position="72"/>
    </location>
</feature>
<name>A0AAD5MW89_PARTN</name>
<proteinExistence type="predicted"/>
<evidence type="ECO:0000313" key="3">
    <source>
        <dbReference type="Proteomes" id="UP001196413"/>
    </source>
</evidence>
<feature type="compositionally biased region" description="Polar residues" evidence="1">
    <location>
        <begin position="22"/>
        <end position="39"/>
    </location>
</feature>
<dbReference type="EMBL" id="JAHQIW010005325">
    <property type="protein sequence ID" value="KAJ1365685.1"/>
    <property type="molecule type" value="Genomic_DNA"/>
</dbReference>
<reference evidence="2" key="1">
    <citation type="submission" date="2021-06" db="EMBL/GenBank/DDBJ databases">
        <title>Parelaphostrongylus tenuis whole genome reference sequence.</title>
        <authorList>
            <person name="Garwood T.J."/>
            <person name="Larsen P.A."/>
            <person name="Fountain-Jones N.M."/>
            <person name="Garbe J.R."/>
            <person name="Macchietto M.G."/>
            <person name="Kania S.A."/>
            <person name="Gerhold R.W."/>
            <person name="Richards J.E."/>
            <person name="Wolf T.M."/>
        </authorList>
    </citation>
    <scope>NUCLEOTIDE SEQUENCE</scope>
    <source>
        <strain evidence="2">MNPRO001-30</strain>
        <tissue evidence="2">Meninges</tissue>
    </source>
</reference>
<protein>
    <recommendedName>
        <fullName evidence="4">C2H2-type domain-containing protein</fullName>
    </recommendedName>
</protein>
<accession>A0AAD5MW89</accession>
<feature type="compositionally biased region" description="Polar residues" evidence="1">
    <location>
        <begin position="122"/>
        <end position="133"/>
    </location>
</feature>
<dbReference type="Proteomes" id="UP001196413">
    <property type="component" value="Unassembled WGS sequence"/>
</dbReference>
<dbReference type="SUPFAM" id="SSF57667">
    <property type="entry name" value="beta-beta-alpha zinc fingers"/>
    <property type="match status" value="1"/>
</dbReference>
<dbReference type="AlphaFoldDB" id="A0AAD5MW89"/>
<sequence length="261" mass="29672">MTDDFYDMLNANGYHDYVFLNNRSDNPQDAQDSSEQGNHSVEHLQKHAGGHDSLQTSANLHSPGSPLFDVTKQDPEENSLFSVTKEDPEDQPYFRVITAADLLGANGVEVERNHRSPGAGLVTTSKRSSQPSLRESFEENYRSVPFNWRPESSLDKSDSDSDLPGNNEELRKKGCVQCMLCKYMVMTSRLSNLLNHARKHARKKKYKCAYCAVQHNEHSKVRIHMATAHGDNISDAFDNSNLETWKIWNLLVQKCFPFCYL</sequence>
<evidence type="ECO:0000256" key="1">
    <source>
        <dbReference type="SAM" id="MobiDB-lite"/>
    </source>
</evidence>
<comment type="caution">
    <text evidence="2">The sequence shown here is derived from an EMBL/GenBank/DDBJ whole genome shotgun (WGS) entry which is preliminary data.</text>
</comment>
<feature type="compositionally biased region" description="Polar residues" evidence="1">
    <location>
        <begin position="53"/>
        <end position="62"/>
    </location>
</feature>
<evidence type="ECO:0008006" key="4">
    <source>
        <dbReference type="Google" id="ProtNLM"/>
    </source>
</evidence>
<keyword evidence="3" id="KW-1185">Reference proteome</keyword>
<dbReference type="InterPro" id="IPR036236">
    <property type="entry name" value="Znf_C2H2_sf"/>
</dbReference>
<dbReference type="Gene3D" id="3.30.160.60">
    <property type="entry name" value="Classic Zinc Finger"/>
    <property type="match status" value="1"/>
</dbReference>